<dbReference type="Pfam" id="PF01841">
    <property type="entry name" value="Transglut_core"/>
    <property type="match status" value="1"/>
</dbReference>
<dbReference type="Proteomes" id="UP000306509">
    <property type="component" value="Unassembled WGS sequence"/>
</dbReference>
<sequence length="853" mass="96914">MFSIKCEERIEKGFADAAAAYPEIYGKIIEKFNECSEHETILMKYLYAAMPLSDLGNYTFEDFSDYAKQGVLLWEKGPFAGKVPEDIFLNYVVYHRINEEDISPCRSFFYSQLSKRIEGKSMEEAALEVNYWCAEEATYQTTDDRTVSPMTVYKSAFGRCGEESTFTTSALRSVGIPARQVYAPKWSHCDDNHAWVEVWCDGEWHFIGACEPEEILDKGWFTNASSRAMLIHSRWFDFIGAEEEVIQKDGMVTVLGQLKRYALTEKLTVHVTDRNGRPVPGALVKFEILNYSEFAPIASIVTDEKGQAGFCTGLGSCHLHVIKDGVFAEILVDVDKEKECSVSFDAVLEEDHLTDVKAGCIPPVMDGWQDFDVIAPKDARINTKQPAKEQKERGEVRFAEAAALRQKKAASFYQAAEANEISSSYGSGIDEILKESRGNFKEVVKFLSASEEMDLRKELLFVLTKKDYRDLKSDVLEEHLRESKAYAEHVPHDIFVRYILNPRVHMEPLTKYRESILGYFTEDQKQAFIAEPSRIWDYIEAAVGEKKDREYDSLTTSPVGCLMLKTGSTQSKKILFVAVCRTLGIAARLNPADLAMEYYKEGAFCPILENAKKDCTLSLASGDSTKWVYFQNWTLAVLKNGDYQTLNLAAEVWKDGMTVPLETGVYRIVTSNRLPNGNIFAKTYCFSLDQGEKKELVLSLREAKLSDMLENIEINDFILHRKDRSEIMASEILQNKKNLIIWMEESKEPTEHILNELYERKEEFNSIDGQIIFVVKEEKSLQDPTLSRTLASLKDVQIYYDSFAENVNTLGRRMYVDPDKLPLIIVTNPGLNGVYATSGYNVGTGDMLLRILK</sequence>
<comment type="caution">
    <text evidence="2">The sequence shown here is derived from an EMBL/GenBank/DDBJ whole genome shotgun (WGS) entry which is preliminary data.</text>
</comment>
<dbReference type="InterPro" id="IPR002931">
    <property type="entry name" value="Transglutaminase-like"/>
</dbReference>
<dbReference type="EMBL" id="QGQD01000097">
    <property type="protein sequence ID" value="TLC98271.1"/>
    <property type="molecule type" value="Genomic_DNA"/>
</dbReference>
<dbReference type="SUPFAM" id="SSF54001">
    <property type="entry name" value="Cysteine proteinases"/>
    <property type="match status" value="2"/>
</dbReference>
<dbReference type="AlphaFoldDB" id="A0A4U8Q0S1"/>
<evidence type="ECO:0000313" key="3">
    <source>
        <dbReference type="Proteomes" id="UP000306509"/>
    </source>
</evidence>
<accession>A0A4U8Q0S1</accession>
<keyword evidence="3" id="KW-1185">Reference proteome</keyword>
<dbReference type="Gene3D" id="2.60.40.1120">
    <property type="entry name" value="Carboxypeptidase-like, regulatory domain"/>
    <property type="match status" value="1"/>
</dbReference>
<proteinExistence type="predicted"/>
<name>A0A4U8Q0S1_9FIRM</name>
<dbReference type="SMART" id="SM00460">
    <property type="entry name" value="TGc"/>
    <property type="match status" value="1"/>
</dbReference>
<feature type="domain" description="Transglutaminase-like" evidence="1">
    <location>
        <begin position="152"/>
        <end position="211"/>
    </location>
</feature>
<dbReference type="STRING" id="180332.GCA_000797495_03750"/>
<dbReference type="PANTHER" id="PTHR35532:SF5">
    <property type="entry name" value="CARBOHYDRATE-BINDING DOMAIN-CONTAINING PROTEIN"/>
    <property type="match status" value="1"/>
</dbReference>
<evidence type="ECO:0000259" key="1">
    <source>
        <dbReference type="SMART" id="SM00460"/>
    </source>
</evidence>
<dbReference type="Gene3D" id="3.10.620.30">
    <property type="match status" value="1"/>
</dbReference>
<protein>
    <submittedName>
        <fullName evidence="2">Transglutaminase-like superfamily protein</fullName>
    </submittedName>
</protein>
<dbReference type="PANTHER" id="PTHR35532">
    <property type="entry name" value="SIMILAR TO POLYHYDROXYALKANOATE DEPOLYMERASE"/>
    <property type="match status" value="1"/>
</dbReference>
<gene>
    <name evidence="2" type="ORF">DSM106044_04786</name>
</gene>
<dbReference type="RefSeq" id="WP_138003851.1">
    <property type="nucleotide sequence ID" value="NZ_QGQD01000097.1"/>
</dbReference>
<reference evidence="2 3" key="1">
    <citation type="journal article" date="2019" name="Anaerobe">
        <title>Detection of Robinsoniella peoriensis in multiple bone samples of a trauma patient.</title>
        <authorList>
            <person name="Schrottner P."/>
            <person name="Hartwich K."/>
            <person name="Bunk B."/>
            <person name="Schober I."/>
            <person name="Helbig S."/>
            <person name="Rudolph W.W."/>
            <person name="Gunzer F."/>
        </authorList>
    </citation>
    <scope>NUCLEOTIDE SEQUENCE [LARGE SCALE GENOMIC DNA]</scope>
    <source>
        <strain evidence="2 3">DSM 106044</strain>
    </source>
</reference>
<evidence type="ECO:0000313" key="2">
    <source>
        <dbReference type="EMBL" id="TLC98271.1"/>
    </source>
</evidence>
<organism evidence="2 3">
    <name type="scientific">Robinsoniella peoriensis</name>
    <dbReference type="NCBI Taxonomy" id="180332"/>
    <lineage>
        <taxon>Bacteria</taxon>
        <taxon>Bacillati</taxon>
        <taxon>Bacillota</taxon>
        <taxon>Clostridia</taxon>
        <taxon>Lachnospirales</taxon>
        <taxon>Lachnospiraceae</taxon>
        <taxon>Robinsoniella</taxon>
    </lineage>
</organism>
<dbReference type="InterPro" id="IPR038765">
    <property type="entry name" value="Papain-like_cys_pep_sf"/>
</dbReference>